<feature type="region of interest" description="Disordered" evidence="3">
    <location>
        <begin position="302"/>
        <end position="325"/>
    </location>
</feature>
<dbReference type="InterPro" id="IPR001895">
    <property type="entry name" value="RASGEF_cat_dom"/>
</dbReference>
<feature type="domain" description="Ras-GEF" evidence="4">
    <location>
        <begin position="805"/>
        <end position="1029"/>
    </location>
</feature>
<dbReference type="Pfam" id="PF00617">
    <property type="entry name" value="RasGEF"/>
    <property type="match status" value="1"/>
</dbReference>
<protein>
    <submittedName>
        <fullName evidence="7">Rap guanine nucleotide exchange factor 1 isoform X12</fullName>
    </submittedName>
</protein>
<dbReference type="RefSeq" id="XP_072841001.1">
    <property type="nucleotide sequence ID" value="XM_072984900.1"/>
</dbReference>
<evidence type="ECO:0000259" key="5">
    <source>
        <dbReference type="PROSITE" id="PS50212"/>
    </source>
</evidence>
<dbReference type="SUPFAM" id="SSF48366">
    <property type="entry name" value="Ras GEF"/>
    <property type="match status" value="1"/>
</dbReference>
<dbReference type="PROSITE" id="PS00720">
    <property type="entry name" value="RASGEF"/>
    <property type="match status" value="1"/>
</dbReference>
<dbReference type="SMART" id="SM00229">
    <property type="entry name" value="RasGEFN"/>
    <property type="match status" value="1"/>
</dbReference>
<evidence type="ECO:0000313" key="7">
    <source>
        <dbReference type="RefSeq" id="XP_072841001.1"/>
    </source>
</evidence>
<dbReference type="InterPro" id="IPR036964">
    <property type="entry name" value="RASGEF_cat_dom_sf"/>
</dbReference>
<feature type="compositionally biased region" description="Basic and acidic residues" evidence="3">
    <location>
        <begin position="602"/>
        <end position="615"/>
    </location>
</feature>
<feature type="region of interest" description="Disordered" evidence="3">
    <location>
        <begin position="564"/>
        <end position="630"/>
    </location>
</feature>
<sequence>MSGKLEKADSQRSHLSSFTMKLMDKFHSPKIKRTPSKKGKQPDLLVKTPEKVVNKNLTWLEEKEKDVVSALRYFKTIVDKMAIDNKVLEMLPGSASKVLEAILPLVQTDPRIQQSSAISSCYSRVYQSLGNLIRWSDQVMLEGVNSEDKEVVNTVKGVIKAVLDGVKELVRLTIEKQEHPSPTSPIKPSLPACMSESTSELPLTDRELEILNKTAEMAQTPDVLADAMDEEVAPPKPPLPCIRVAENSPPPALPPKKRQSAPSPTRVAVVAPMSRTTSGSSLPIGINRQDFDSDCYAQRRLSGGSQSYGGESPRLSPYNSMGKLSKSDEQLSSLDCDSGQCSRNTSCETLDHYDPDYEFLQQDLSSADQIPQPLSGILSPLPESLGESGSPFHGHSFQLPEHGSPSALAAPVAEIPPALPEKKRRGTATPAFDTPACRVLLERHPSQYDNISEDDLHSASTLLSSMPFTPFAAVLPFQPGNSPAPVEFLADFAAPDLVGDSEKPPPLPEKKNKHMMAYMQFVEDYSEPQPSMFYQTPQNEHIYQQKNKHLMEVYGFNDSFSSADLGQDLAPPPALPPKQRQLESPAIKDGHTKDSAPLSSTPRKESQEEGERQQKTPESLETSQLEEEEVDELSLIDHNEIMSRLTLKQEGDDGPDVRGGSGDILLVHATETDRKDLVLYCEAFLTTYRTFITPEELIKKLQYRYEKFCHCPDTFKKRVSKNTFFVLVRVVDELCLVELTEEILKLLMDLVFRLVCNGELSLARVLRKNILDKVDQKKMLRYTNSVKPLAARWVAARPGTLHDFHSHEIAEQLTLLDAKLFYKIEIPEVLLWAKEQNEEKSPNLTQFTEHFNNMSYWVRSIIMQQEKAQDRERLLLKFIKIMKHLRKLNNFNSYLAILSALDSAPIRRLEWQKQTSEGLAEYCTLIDSSSSFRAYRAALSEVEPPCIPYLGLILQDLTFVHLGNPDYLDSKVNFSKRWQQFNILDSMRCFQQVHYDIKRNDDIISFFNDFSDHLAEEALWELSLKIKPRNITRRKTDREEKT</sequence>
<dbReference type="Proteomes" id="UP001652642">
    <property type="component" value="Chromosome Z"/>
</dbReference>
<dbReference type="InterPro" id="IPR000651">
    <property type="entry name" value="Ras-like_Gua-exchang_fac_N"/>
</dbReference>
<dbReference type="InterPro" id="IPR008937">
    <property type="entry name" value="Ras-like_GEF"/>
</dbReference>
<dbReference type="PROSITE" id="PS50009">
    <property type="entry name" value="RASGEF_CAT"/>
    <property type="match status" value="1"/>
</dbReference>
<dbReference type="PANTHER" id="PTHR23113">
    <property type="entry name" value="GUANINE NUCLEOTIDE EXCHANGE FACTOR"/>
    <property type="match status" value="1"/>
</dbReference>
<dbReference type="InterPro" id="IPR023578">
    <property type="entry name" value="Ras_GEF_dom_sf"/>
</dbReference>
<keyword evidence="1 2" id="KW-0344">Guanine-nucleotide releasing factor</keyword>
<accession>A0ABM5F6H4</accession>
<dbReference type="InterPro" id="IPR019804">
    <property type="entry name" value="Ras_G-nucl-exch_fac_CS"/>
</dbReference>
<dbReference type="PROSITE" id="PS50212">
    <property type="entry name" value="RASGEF_NTER"/>
    <property type="match status" value="1"/>
</dbReference>
<dbReference type="CDD" id="cd00155">
    <property type="entry name" value="RasGEF"/>
    <property type="match status" value="1"/>
</dbReference>
<dbReference type="PANTHER" id="PTHR23113:SF224">
    <property type="entry name" value="RAP GUANINE NUCLEOTIDE EXCHANGE FACTOR 1"/>
    <property type="match status" value="1"/>
</dbReference>
<feature type="region of interest" description="Disordered" evidence="3">
    <location>
        <begin position="244"/>
        <end position="265"/>
    </location>
</feature>
<feature type="domain" description="N-terminal Ras-GEF" evidence="5">
    <location>
        <begin position="653"/>
        <end position="775"/>
    </location>
</feature>
<dbReference type="SMART" id="SM00147">
    <property type="entry name" value="RasGEF"/>
    <property type="match status" value="1"/>
</dbReference>
<evidence type="ECO:0000256" key="3">
    <source>
        <dbReference type="SAM" id="MobiDB-lite"/>
    </source>
</evidence>
<evidence type="ECO:0000259" key="4">
    <source>
        <dbReference type="PROSITE" id="PS50009"/>
    </source>
</evidence>
<name>A0ABM5F6H4_9SAUR</name>
<dbReference type="Pfam" id="PF00618">
    <property type="entry name" value="RasGEF_N"/>
    <property type="match status" value="1"/>
</dbReference>
<dbReference type="GeneID" id="110079600"/>
<evidence type="ECO:0000256" key="1">
    <source>
        <dbReference type="ARBA" id="ARBA00022658"/>
    </source>
</evidence>
<dbReference type="Gene3D" id="1.20.870.10">
    <property type="entry name" value="Son of sevenless (SoS) protein Chain: S domain 1"/>
    <property type="match status" value="1"/>
</dbReference>
<gene>
    <name evidence="7" type="primary">RAPGEF1</name>
</gene>
<reference evidence="7" key="1">
    <citation type="submission" date="2025-08" db="UniProtKB">
        <authorList>
            <consortium name="RefSeq"/>
        </authorList>
    </citation>
    <scope>IDENTIFICATION</scope>
</reference>
<keyword evidence="6" id="KW-1185">Reference proteome</keyword>
<dbReference type="CDD" id="cd06224">
    <property type="entry name" value="REM"/>
    <property type="match status" value="1"/>
</dbReference>
<dbReference type="Gene3D" id="1.10.840.10">
    <property type="entry name" value="Ras guanine-nucleotide exchange factors catalytic domain"/>
    <property type="match status" value="1"/>
</dbReference>
<evidence type="ECO:0000256" key="2">
    <source>
        <dbReference type="PROSITE-ProRule" id="PRU00168"/>
    </source>
</evidence>
<evidence type="ECO:0000313" key="6">
    <source>
        <dbReference type="Proteomes" id="UP001652642"/>
    </source>
</evidence>
<proteinExistence type="predicted"/>
<feature type="region of interest" description="Disordered" evidence="3">
    <location>
        <begin position="177"/>
        <end position="196"/>
    </location>
</feature>
<organism evidence="6 7">
    <name type="scientific">Pogona vitticeps</name>
    <name type="common">central bearded dragon</name>
    <dbReference type="NCBI Taxonomy" id="103695"/>
    <lineage>
        <taxon>Eukaryota</taxon>
        <taxon>Metazoa</taxon>
        <taxon>Chordata</taxon>
        <taxon>Craniata</taxon>
        <taxon>Vertebrata</taxon>
        <taxon>Euteleostomi</taxon>
        <taxon>Lepidosauria</taxon>
        <taxon>Squamata</taxon>
        <taxon>Bifurcata</taxon>
        <taxon>Unidentata</taxon>
        <taxon>Episquamata</taxon>
        <taxon>Toxicofera</taxon>
        <taxon>Iguania</taxon>
        <taxon>Acrodonta</taxon>
        <taxon>Agamidae</taxon>
        <taxon>Amphibolurinae</taxon>
        <taxon>Pogona</taxon>
    </lineage>
</organism>